<evidence type="ECO:0000256" key="1">
    <source>
        <dbReference type="ARBA" id="ARBA00009336"/>
    </source>
</evidence>
<keyword evidence="5" id="KW-1185">Reference proteome</keyword>
<dbReference type="GO" id="GO:0012505">
    <property type="term" value="C:endomembrane system"/>
    <property type="evidence" value="ECO:0007669"/>
    <property type="project" value="TreeGrafter"/>
</dbReference>
<evidence type="ECO:0000313" key="4">
    <source>
        <dbReference type="EMBL" id="PFX18879.1"/>
    </source>
</evidence>
<protein>
    <recommendedName>
        <fullName evidence="2">Chitinase domain-containing protein 1</fullName>
    </recommendedName>
</protein>
<dbReference type="EMBL" id="LSMT01000387">
    <property type="protein sequence ID" value="PFX18879.1"/>
    <property type="molecule type" value="Genomic_DNA"/>
</dbReference>
<dbReference type="FunFam" id="3.20.20.80:FF:000028">
    <property type="entry name" value="Chitinase domain-containing protein 1"/>
    <property type="match status" value="1"/>
</dbReference>
<evidence type="ECO:0000256" key="2">
    <source>
        <dbReference type="ARBA" id="ARBA00040976"/>
    </source>
</evidence>
<evidence type="ECO:0000313" key="5">
    <source>
        <dbReference type="Proteomes" id="UP000225706"/>
    </source>
</evidence>
<comment type="caution">
    <text evidence="4">The sequence shown here is derived from an EMBL/GenBank/DDBJ whole genome shotgun (WGS) entry which is preliminary data.</text>
</comment>
<name>A0A2B4RQ00_STYPI</name>
<evidence type="ECO:0000259" key="3">
    <source>
        <dbReference type="PROSITE" id="PS51910"/>
    </source>
</evidence>
<accession>A0A2B4RQ00</accession>
<gene>
    <name evidence="4" type="primary">Chid1</name>
    <name evidence="4" type="ORF">AWC38_SpisGene16735</name>
</gene>
<dbReference type="Proteomes" id="UP000225706">
    <property type="component" value="Unassembled WGS sequence"/>
</dbReference>
<dbReference type="InterPro" id="IPR017853">
    <property type="entry name" value="GH"/>
</dbReference>
<dbReference type="InterPro" id="IPR001223">
    <property type="entry name" value="Glyco_hydro18_cat"/>
</dbReference>
<feature type="domain" description="GH18" evidence="3">
    <location>
        <begin position="84"/>
        <end position="318"/>
    </location>
</feature>
<dbReference type="STRING" id="50429.A0A2B4RQ00"/>
<dbReference type="AlphaFoldDB" id="A0A2B4RQ00"/>
<dbReference type="PANTHER" id="PTHR46066">
    <property type="entry name" value="CHITINASE DOMAIN-CONTAINING PROTEIN 1 FAMILY MEMBER"/>
    <property type="match status" value="1"/>
</dbReference>
<dbReference type="PANTHER" id="PTHR46066:SF2">
    <property type="entry name" value="CHITINASE DOMAIN-CONTAINING PROTEIN 1"/>
    <property type="match status" value="1"/>
</dbReference>
<comment type="similarity">
    <text evidence="1">Belongs to the glycosyl hydrolase 18 family.</text>
</comment>
<proteinExistence type="inferred from homology"/>
<dbReference type="PROSITE" id="PS51910">
    <property type="entry name" value="GH18_2"/>
    <property type="match status" value="1"/>
</dbReference>
<dbReference type="Pfam" id="PF00704">
    <property type="entry name" value="Glyco_hydro_18"/>
    <property type="match status" value="1"/>
</dbReference>
<dbReference type="OrthoDB" id="10254444at2759"/>
<reference evidence="5" key="1">
    <citation type="journal article" date="2017" name="bioRxiv">
        <title>Comparative analysis of the genomes of Stylophora pistillata and Acropora digitifera provides evidence for extensive differences between species of corals.</title>
        <authorList>
            <person name="Voolstra C.R."/>
            <person name="Li Y."/>
            <person name="Liew Y.J."/>
            <person name="Baumgarten S."/>
            <person name="Zoccola D."/>
            <person name="Flot J.-F."/>
            <person name="Tambutte S."/>
            <person name="Allemand D."/>
            <person name="Aranda M."/>
        </authorList>
    </citation>
    <scope>NUCLEOTIDE SEQUENCE [LARGE SCALE GENOMIC DNA]</scope>
</reference>
<organism evidence="4 5">
    <name type="scientific">Stylophora pistillata</name>
    <name type="common">Smooth cauliflower coral</name>
    <dbReference type="NCBI Taxonomy" id="50429"/>
    <lineage>
        <taxon>Eukaryota</taxon>
        <taxon>Metazoa</taxon>
        <taxon>Cnidaria</taxon>
        <taxon>Anthozoa</taxon>
        <taxon>Hexacorallia</taxon>
        <taxon>Scleractinia</taxon>
        <taxon>Astrocoeniina</taxon>
        <taxon>Pocilloporidae</taxon>
        <taxon>Stylophora</taxon>
    </lineage>
</organism>
<dbReference type="PROSITE" id="PS51257">
    <property type="entry name" value="PROKAR_LIPOPROTEIN"/>
    <property type="match status" value="1"/>
</dbReference>
<dbReference type="Gene3D" id="3.20.20.80">
    <property type="entry name" value="Glycosidases"/>
    <property type="match status" value="1"/>
</dbReference>
<dbReference type="SUPFAM" id="SSF51445">
    <property type="entry name" value="(Trans)glycosidases"/>
    <property type="match status" value="1"/>
</dbReference>
<dbReference type="GO" id="GO:0070492">
    <property type="term" value="F:oligosaccharide binding"/>
    <property type="evidence" value="ECO:0007669"/>
    <property type="project" value="TreeGrafter"/>
</dbReference>
<sequence>MQRVLLGIILCVFTGCWITNVSHVAGTLSKKDKKSKKGSEASRAGRPNTNVTARGLVVENPKTRDIIKFHSSYYKNVSEINFSGDVLVYVTPWNSHGYDVAKIFSPKFTYVSPVWLQVKRRKTGTFVVEGGHDIDQGWISDVKKGGNHVKIVLSVIVLEKSQGTRRISRCAGLYKFYFGVGNHFDGLTLEVWSQYTGDTKEDLYLLVSKMADSLHKEKLKIILVIPPPFYAGKKPGSFDKNDLELLAPVLDGFSLMTYDYSSQGRPGPNAPLQWMKDCVLTLSPEKGKHRSKILMGLNFYGQEFAATGSGRKLKQERK</sequence>
<dbReference type="GO" id="GO:0005975">
    <property type="term" value="P:carbohydrate metabolic process"/>
    <property type="evidence" value="ECO:0007669"/>
    <property type="project" value="InterPro"/>
</dbReference>